<protein>
    <submittedName>
        <fullName evidence="6">Uncharacterized protein</fullName>
    </submittedName>
</protein>
<keyword evidence="7" id="KW-1185">Reference proteome</keyword>
<dbReference type="Proteomes" id="UP000286045">
    <property type="component" value="Unassembled WGS sequence"/>
</dbReference>
<keyword evidence="3" id="KW-1133">Transmembrane helix</keyword>
<dbReference type="AlphaFoldDB" id="A0A439DI92"/>
<dbReference type="PANTHER" id="PTHR28038">
    <property type="entry name" value="ADL329WP"/>
    <property type="match status" value="1"/>
</dbReference>
<feature type="region of interest" description="Disordered" evidence="5">
    <location>
        <begin position="97"/>
        <end position="168"/>
    </location>
</feature>
<feature type="compositionally biased region" description="Polar residues" evidence="5">
    <location>
        <begin position="101"/>
        <end position="112"/>
    </location>
</feature>
<evidence type="ECO:0000313" key="7">
    <source>
        <dbReference type="Proteomes" id="UP000286045"/>
    </source>
</evidence>
<organism evidence="6 7">
    <name type="scientific">Xylaria grammica</name>
    <dbReference type="NCBI Taxonomy" id="363999"/>
    <lineage>
        <taxon>Eukaryota</taxon>
        <taxon>Fungi</taxon>
        <taxon>Dikarya</taxon>
        <taxon>Ascomycota</taxon>
        <taxon>Pezizomycotina</taxon>
        <taxon>Sordariomycetes</taxon>
        <taxon>Xylariomycetidae</taxon>
        <taxon>Xylariales</taxon>
        <taxon>Xylariaceae</taxon>
        <taxon>Xylaria</taxon>
    </lineage>
</organism>
<dbReference type="GO" id="GO:0045048">
    <property type="term" value="P:protein insertion into ER membrane"/>
    <property type="evidence" value="ECO:0007669"/>
    <property type="project" value="InterPro"/>
</dbReference>
<accession>A0A439DI92</accession>
<dbReference type="GO" id="GO:0044183">
    <property type="term" value="F:protein folding chaperone"/>
    <property type="evidence" value="ECO:0007669"/>
    <property type="project" value="InterPro"/>
</dbReference>
<evidence type="ECO:0000256" key="5">
    <source>
        <dbReference type="SAM" id="MobiDB-lite"/>
    </source>
</evidence>
<dbReference type="PANTHER" id="PTHR28038:SF1">
    <property type="entry name" value="ADL329WP"/>
    <property type="match status" value="1"/>
</dbReference>
<evidence type="ECO:0000256" key="4">
    <source>
        <dbReference type="ARBA" id="ARBA00023136"/>
    </source>
</evidence>
<feature type="compositionally biased region" description="Basic and acidic residues" evidence="5">
    <location>
        <begin position="115"/>
        <end position="126"/>
    </location>
</feature>
<evidence type="ECO:0000256" key="1">
    <source>
        <dbReference type="ARBA" id="ARBA00004370"/>
    </source>
</evidence>
<keyword evidence="4" id="KW-0472">Membrane</keyword>
<dbReference type="STRING" id="363999.A0A439DI92"/>
<evidence type="ECO:0000256" key="3">
    <source>
        <dbReference type="ARBA" id="ARBA00022989"/>
    </source>
</evidence>
<keyword evidence="2" id="KW-0812">Transmembrane</keyword>
<dbReference type="Pfam" id="PF03669">
    <property type="entry name" value="ASTER"/>
    <property type="match status" value="1"/>
</dbReference>
<evidence type="ECO:0000313" key="6">
    <source>
        <dbReference type="EMBL" id="RWA14127.1"/>
    </source>
</evidence>
<reference evidence="6 7" key="1">
    <citation type="submission" date="2018-12" db="EMBL/GenBank/DDBJ databases">
        <title>Draft genome sequence of Xylaria grammica IHI A82.</title>
        <authorList>
            <person name="Buettner E."/>
            <person name="Kellner H."/>
        </authorList>
    </citation>
    <scope>NUCLEOTIDE SEQUENCE [LARGE SCALE GENOMIC DNA]</scope>
    <source>
        <strain evidence="6 7">IHI A82</strain>
    </source>
</reference>
<dbReference type="EMBL" id="RYZI01000013">
    <property type="protein sequence ID" value="RWA14127.1"/>
    <property type="molecule type" value="Genomic_DNA"/>
</dbReference>
<sequence length="251" mass="27216">MNPQQKIEDLAKGALELTWTSVFLFLGSYFRPIDWSADRLGLGTGQPIALLVGNRGLDGKTVGGCYRLNDDNPFAISLRESNPRRIRIYLGVSYRKPGKGTPSTPITRSRSIMASKKDMRRPDLNQKGEPSQCKAREHKANKLRPAQTVVPYQEPPAGKSGDSPEFSSTLSSTMPMAAIFTRNKYIGWAAVVFSMQSWLGESEATTQSTSTPGYFSVGMSVMALLVTYLPIFMPPVPGQAQPAAPAAAAAA</sequence>
<proteinExistence type="predicted"/>
<evidence type="ECO:0000256" key="2">
    <source>
        <dbReference type="ARBA" id="ARBA00022692"/>
    </source>
</evidence>
<comment type="subcellular location">
    <subcellularLocation>
        <location evidence="1">Membrane</location>
    </subcellularLocation>
</comment>
<comment type="caution">
    <text evidence="6">The sequence shown here is derived from an EMBL/GenBank/DDBJ whole genome shotgun (WGS) entry which is preliminary data.</text>
</comment>
<name>A0A439DI92_9PEZI</name>
<dbReference type="GO" id="GO:0005789">
    <property type="term" value="C:endoplasmic reticulum membrane"/>
    <property type="evidence" value="ECO:0007669"/>
    <property type="project" value="InterPro"/>
</dbReference>
<gene>
    <name evidence="6" type="ORF">EKO27_g965</name>
</gene>
<dbReference type="InterPro" id="IPR005351">
    <property type="entry name" value="ASTER"/>
</dbReference>